<evidence type="ECO:0000313" key="21">
    <source>
        <dbReference type="Proteomes" id="UP000694620"/>
    </source>
</evidence>
<evidence type="ECO:0000256" key="7">
    <source>
        <dbReference type="ARBA" id="ARBA00022837"/>
    </source>
</evidence>
<keyword evidence="8 16" id="KW-0130">Cell adhesion</keyword>
<keyword evidence="4" id="KW-0479">Metal-binding</keyword>
<reference evidence="20" key="3">
    <citation type="submission" date="2025-09" db="UniProtKB">
        <authorList>
            <consortium name="Ensembl"/>
        </authorList>
    </citation>
    <scope>IDENTIFICATION</scope>
</reference>
<feature type="signal peptide" evidence="16">
    <location>
        <begin position="1"/>
        <end position="23"/>
    </location>
</feature>
<keyword evidence="11" id="KW-0472">Membrane</keyword>
<dbReference type="Proteomes" id="UP000694620">
    <property type="component" value="Chromosome 13"/>
</dbReference>
<evidence type="ECO:0000256" key="10">
    <source>
        <dbReference type="ARBA" id="ARBA00023037"/>
    </source>
</evidence>
<keyword evidence="9" id="KW-1133">Transmembrane helix</keyword>
<evidence type="ECO:0000313" key="20">
    <source>
        <dbReference type="Ensembl" id="ENSECRP00000024329.1"/>
    </source>
</evidence>
<evidence type="ECO:0000256" key="3">
    <source>
        <dbReference type="ARBA" id="ARBA00022692"/>
    </source>
</evidence>
<reference evidence="20" key="1">
    <citation type="submission" date="2021-06" db="EMBL/GenBank/DDBJ databases">
        <authorList>
            <consortium name="Wellcome Sanger Institute Data Sharing"/>
        </authorList>
    </citation>
    <scope>NUCLEOTIDE SEQUENCE [LARGE SCALE GENOMIC DNA]</scope>
</reference>
<evidence type="ECO:0000259" key="17">
    <source>
        <dbReference type="Pfam" id="PF08441"/>
    </source>
</evidence>
<dbReference type="PANTHER" id="PTHR23220">
    <property type="entry name" value="INTEGRIN ALPHA"/>
    <property type="match status" value="1"/>
</dbReference>
<keyword evidence="14" id="KW-0325">Glycoprotein</keyword>
<proteinExistence type="inferred from homology"/>
<dbReference type="GO" id="GO:0009897">
    <property type="term" value="C:external side of plasma membrane"/>
    <property type="evidence" value="ECO:0007669"/>
    <property type="project" value="TreeGrafter"/>
</dbReference>
<evidence type="ECO:0000256" key="11">
    <source>
        <dbReference type="ARBA" id="ARBA00023136"/>
    </source>
</evidence>
<protein>
    <submittedName>
        <fullName evidence="20">Integrin subunit alpha 8</fullName>
    </submittedName>
</protein>
<feature type="repeat" description="FG-GAP" evidence="15">
    <location>
        <begin position="98"/>
        <end position="159"/>
    </location>
</feature>
<feature type="repeat" description="FG-GAP" evidence="15">
    <location>
        <begin position="297"/>
        <end position="356"/>
    </location>
</feature>
<evidence type="ECO:0000256" key="2">
    <source>
        <dbReference type="ARBA" id="ARBA00008054"/>
    </source>
</evidence>
<dbReference type="Gene3D" id="2.60.40.1530">
    <property type="entry name" value="ntegrin, alpha v. Chain A, domain 4"/>
    <property type="match status" value="1"/>
</dbReference>
<dbReference type="Pfam" id="PF20806">
    <property type="entry name" value="Integrin_A_Ig_3"/>
    <property type="match status" value="1"/>
</dbReference>
<evidence type="ECO:0000256" key="13">
    <source>
        <dbReference type="ARBA" id="ARBA00023170"/>
    </source>
</evidence>
<comment type="similarity">
    <text evidence="2 16">Belongs to the integrin alpha chain family.</text>
</comment>
<keyword evidence="12" id="KW-1015">Disulfide bond</keyword>
<name>A0A8C4XDP0_ERPCA</name>
<keyword evidence="7" id="KW-0106">Calcium</keyword>
<evidence type="ECO:0000256" key="12">
    <source>
        <dbReference type="ARBA" id="ARBA00023157"/>
    </source>
</evidence>
<dbReference type="PRINTS" id="PR01185">
    <property type="entry name" value="INTEGRINA"/>
</dbReference>
<feature type="repeat" description="FG-GAP" evidence="15">
    <location>
        <begin position="25"/>
        <end position="92"/>
    </location>
</feature>
<dbReference type="InterPro" id="IPR048285">
    <property type="entry name" value="Integrin_alpha_Ig-like_2"/>
</dbReference>
<dbReference type="Pfam" id="PF20805">
    <property type="entry name" value="Integrin_A_Ig_2"/>
    <property type="match status" value="1"/>
</dbReference>
<dbReference type="InterPro" id="IPR048286">
    <property type="entry name" value="Integrin_alpha_Ig-like_3"/>
</dbReference>
<dbReference type="GeneTree" id="ENSGT00940000156737"/>
<organism evidence="20 21">
    <name type="scientific">Erpetoichthys calabaricus</name>
    <name type="common">Rope fish</name>
    <name type="synonym">Calamoichthys calabaricus</name>
    <dbReference type="NCBI Taxonomy" id="27687"/>
    <lineage>
        <taxon>Eukaryota</taxon>
        <taxon>Metazoa</taxon>
        <taxon>Chordata</taxon>
        <taxon>Craniata</taxon>
        <taxon>Vertebrata</taxon>
        <taxon>Euteleostomi</taxon>
        <taxon>Actinopterygii</taxon>
        <taxon>Polypteriformes</taxon>
        <taxon>Polypteridae</taxon>
        <taxon>Erpetoichthys</taxon>
    </lineage>
</organism>
<gene>
    <name evidence="20" type="primary">ITGA8</name>
    <name evidence="20" type="synonym">itga8</name>
</gene>
<evidence type="ECO:0000256" key="1">
    <source>
        <dbReference type="ARBA" id="ARBA00004479"/>
    </source>
</evidence>
<dbReference type="GO" id="GO:0008305">
    <property type="term" value="C:integrin complex"/>
    <property type="evidence" value="ECO:0007669"/>
    <property type="project" value="InterPro"/>
</dbReference>
<evidence type="ECO:0000256" key="16">
    <source>
        <dbReference type="RuleBase" id="RU003762"/>
    </source>
</evidence>
<dbReference type="PANTHER" id="PTHR23220:SF5">
    <property type="entry name" value="INTEGRIN ALPHA-8"/>
    <property type="match status" value="1"/>
</dbReference>
<dbReference type="InterPro" id="IPR013649">
    <property type="entry name" value="Integrin_alpha_Ig-like_1"/>
</dbReference>
<dbReference type="AlphaFoldDB" id="A0A8C4XDP0"/>
<dbReference type="GO" id="GO:0007160">
    <property type="term" value="P:cell-matrix adhesion"/>
    <property type="evidence" value="ECO:0007669"/>
    <property type="project" value="TreeGrafter"/>
</dbReference>
<accession>A0A8C4XDP0</accession>
<reference evidence="20" key="2">
    <citation type="submission" date="2025-08" db="UniProtKB">
        <authorList>
            <consortium name="Ensembl"/>
        </authorList>
    </citation>
    <scope>IDENTIFICATION</scope>
</reference>
<feature type="domain" description="Integrin alpha second immunoglobulin-like" evidence="18">
    <location>
        <begin position="538"/>
        <end position="662"/>
    </location>
</feature>
<dbReference type="SUPFAM" id="SSF69179">
    <property type="entry name" value="Integrin domains"/>
    <property type="match status" value="3"/>
</dbReference>
<keyword evidence="3" id="KW-0812">Transmembrane</keyword>
<dbReference type="Gene3D" id="2.60.40.1510">
    <property type="entry name" value="ntegrin, alpha v. Chain A, domain 3"/>
    <property type="match status" value="1"/>
</dbReference>
<keyword evidence="5 16" id="KW-0732">Signal</keyword>
<evidence type="ECO:0000256" key="8">
    <source>
        <dbReference type="ARBA" id="ARBA00022889"/>
    </source>
</evidence>
<dbReference type="GO" id="GO:0098609">
    <property type="term" value="P:cell-cell adhesion"/>
    <property type="evidence" value="ECO:0007669"/>
    <property type="project" value="TreeGrafter"/>
</dbReference>
<keyword evidence="6" id="KW-0677">Repeat</keyword>
<dbReference type="GO" id="GO:0046872">
    <property type="term" value="F:metal ion binding"/>
    <property type="evidence" value="ECO:0007669"/>
    <property type="project" value="UniProtKB-KW"/>
</dbReference>
<dbReference type="FunFam" id="2.60.40.1460:FF:000001">
    <property type="entry name" value="Integrin, alpha V"/>
    <property type="match status" value="1"/>
</dbReference>
<feature type="domain" description="Integrin alpha third immunoglobulin-like" evidence="19">
    <location>
        <begin position="688"/>
        <end position="848"/>
    </location>
</feature>
<keyword evidence="10 16" id="KW-0401">Integrin</keyword>
<evidence type="ECO:0000256" key="5">
    <source>
        <dbReference type="ARBA" id="ARBA00022729"/>
    </source>
</evidence>
<feature type="chain" id="PRO_5034467545" evidence="16">
    <location>
        <begin position="24"/>
        <end position="874"/>
    </location>
</feature>
<evidence type="ECO:0000259" key="18">
    <source>
        <dbReference type="Pfam" id="PF20805"/>
    </source>
</evidence>
<keyword evidence="13 16" id="KW-0675">Receptor</keyword>
<dbReference type="InterPro" id="IPR032695">
    <property type="entry name" value="Integrin_dom_sf"/>
</dbReference>
<dbReference type="InterPro" id="IPR013517">
    <property type="entry name" value="FG-GAP"/>
</dbReference>
<dbReference type="Pfam" id="PF08441">
    <property type="entry name" value="Integrin_A_Ig_1"/>
    <property type="match status" value="1"/>
</dbReference>
<evidence type="ECO:0000256" key="14">
    <source>
        <dbReference type="ARBA" id="ARBA00023180"/>
    </source>
</evidence>
<dbReference type="GO" id="GO:0007229">
    <property type="term" value="P:integrin-mediated signaling pathway"/>
    <property type="evidence" value="ECO:0007669"/>
    <property type="project" value="UniProtKB-KW"/>
</dbReference>
<evidence type="ECO:0000259" key="19">
    <source>
        <dbReference type="Pfam" id="PF20806"/>
    </source>
</evidence>
<dbReference type="GO" id="GO:0033627">
    <property type="term" value="P:cell adhesion mediated by integrin"/>
    <property type="evidence" value="ECO:0007669"/>
    <property type="project" value="TreeGrafter"/>
</dbReference>
<dbReference type="InterPro" id="IPR000413">
    <property type="entry name" value="Integrin_alpha"/>
</dbReference>
<evidence type="ECO:0000256" key="6">
    <source>
        <dbReference type="ARBA" id="ARBA00022737"/>
    </source>
</evidence>
<dbReference type="PROSITE" id="PS51470">
    <property type="entry name" value="FG_GAP"/>
    <property type="match status" value="3"/>
</dbReference>
<sequence length="874" mass="98643">MCWASSWTPLWLFLCFFLTGINAFNLDVDNPTVYSGPEGSYFGYSVDFHRPTSDHSTMSVLVGAPKANTTQPKIVEAGAVYYCPWPPTDSKCRQIAFDSTSKPVEFKSNQWFGATVRTHKGKVVACAPLYHWSALKMPGEKDPVGTCYIAIQNFSAYVEYSPCRSGKKHQTVCQLHMNTLKHVIMVLLSGKGQGQIITTGVAEILNGYSVRELIRKVKGEKQSGAAPDSYDDSYLGKLVTPNQSDVYTHKFSSLNPCYRLDDILVGAPLYMDREFESKPKEVGRVYIYLQEDALTFKEPIILSGTEVFGRFGSAIANLGDLNQDGYQDFAVGAPFAGADRRGRVFIYNGVSEGLKLQPSQVLDGVWASKSAPGGFGFSLRGDSDLDKNDYPGKQRRHIFLSCMARLLFLENTLQLNYIQGKGRSPEKFFFLSPDLLIELNLDWLKQKGAIKRVLFLDTHQHQQIFRLRIENRNPQKCQNFIIYLRDETEFRDKLTPISINLNYSLDESSPPRGLALKPILNYYEKTSIQEQAYILVDCGDDNMCVPDLRLSAAMDSEKLIIGEDNPLMITINAQNQGEGAYEAELYVIIPPEADYIGVERKNEALRRLNCEYRMENVTRMVVCDLGNPMVAATNISVGLRFAVQRLEEAGSNIKFDLQIKSPKVYYIFLAQPKTGKVTRAFCSFHSRVSHPAQILLPLQHWEPKEKPTKEEDIGPQVQHIYELHNKGPSAISKTFLQVDWPSHHKDEMILYVFEVKTEGPITCKGNATLNPLNLETSELEDTPELLGFLRNSSLVHSIKKREINLPRNINCLLITCHIGRLDKGQSAVVKVRSRLWAQTFLQVTNYKHIHTYSLLSTQMWHLVPLPTCQVVLPA</sequence>
<dbReference type="SUPFAM" id="SSF69318">
    <property type="entry name" value="Integrin alpha N-terminal domain"/>
    <property type="match status" value="1"/>
</dbReference>
<dbReference type="InterPro" id="IPR028994">
    <property type="entry name" value="Integrin_alpha_N"/>
</dbReference>
<dbReference type="Gene3D" id="2.60.40.1460">
    <property type="entry name" value="Integrin domains. Chain A, domain 2"/>
    <property type="match status" value="1"/>
</dbReference>
<evidence type="ECO:0000256" key="4">
    <source>
        <dbReference type="ARBA" id="ARBA00022723"/>
    </source>
</evidence>
<evidence type="ECO:0000256" key="9">
    <source>
        <dbReference type="ARBA" id="ARBA00022989"/>
    </source>
</evidence>
<dbReference type="FunFam" id="2.60.40.1510:FF:000001">
    <property type="entry name" value="Integrin alpha V"/>
    <property type="match status" value="1"/>
</dbReference>
<dbReference type="Pfam" id="PF01839">
    <property type="entry name" value="FG-GAP"/>
    <property type="match status" value="1"/>
</dbReference>
<comment type="subcellular location">
    <subcellularLocation>
        <location evidence="1 16">Membrane</location>
        <topology evidence="1 16">Single-pass type I membrane protein</topology>
    </subcellularLocation>
</comment>
<keyword evidence="21" id="KW-1185">Reference proteome</keyword>
<dbReference type="GO" id="GO:0005178">
    <property type="term" value="F:integrin binding"/>
    <property type="evidence" value="ECO:0007669"/>
    <property type="project" value="TreeGrafter"/>
</dbReference>
<dbReference type="InterPro" id="IPR013519">
    <property type="entry name" value="Int_alpha_beta-p"/>
</dbReference>
<evidence type="ECO:0000256" key="15">
    <source>
        <dbReference type="PROSITE-ProRule" id="PRU00803"/>
    </source>
</evidence>
<dbReference type="Ensembl" id="ENSECRT00000024863.1">
    <property type="protein sequence ID" value="ENSECRP00000024329.1"/>
    <property type="gene ID" value="ENSECRG00000015420.1"/>
</dbReference>
<feature type="domain" description="Integrin alpha first immunoglubulin-like" evidence="17">
    <location>
        <begin position="433"/>
        <end position="536"/>
    </location>
</feature>
<dbReference type="SMART" id="SM00191">
    <property type="entry name" value="Int_alpha"/>
    <property type="match status" value="3"/>
</dbReference>
<dbReference type="Gene3D" id="2.130.10.130">
    <property type="entry name" value="Integrin alpha, N-terminal"/>
    <property type="match status" value="2"/>
</dbReference>